<name>A0ABN2RBL8_9ACTN</name>
<dbReference type="Pfam" id="PF12666">
    <property type="entry name" value="PrgI"/>
    <property type="match status" value="1"/>
</dbReference>
<evidence type="ECO:0000256" key="1">
    <source>
        <dbReference type="SAM" id="Phobius"/>
    </source>
</evidence>
<evidence type="ECO:0000313" key="2">
    <source>
        <dbReference type="EMBL" id="GAA1966451.1"/>
    </source>
</evidence>
<feature type="transmembrane region" description="Helical" evidence="1">
    <location>
        <begin position="57"/>
        <end position="78"/>
    </location>
</feature>
<dbReference type="RefSeq" id="WP_344657154.1">
    <property type="nucleotide sequence ID" value="NZ_BAAAQM010000011.1"/>
</dbReference>
<reference evidence="2 3" key="1">
    <citation type="journal article" date="2019" name="Int. J. Syst. Evol. Microbiol.">
        <title>The Global Catalogue of Microorganisms (GCM) 10K type strain sequencing project: providing services to taxonomists for standard genome sequencing and annotation.</title>
        <authorList>
            <consortium name="The Broad Institute Genomics Platform"/>
            <consortium name="The Broad Institute Genome Sequencing Center for Infectious Disease"/>
            <person name="Wu L."/>
            <person name="Ma J."/>
        </authorList>
    </citation>
    <scope>NUCLEOTIDE SEQUENCE [LARGE SCALE GENOMIC DNA]</scope>
    <source>
        <strain evidence="2 3">JCM 16013</strain>
    </source>
</reference>
<proteinExistence type="predicted"/>
<dbReference type="InterPro" id="IPR024414">
    <property type="entry name" value="Uncharacterised_PrgI"/>
</dbReference>
<comment type="caution">
    <text evidence="2">The sequence shown here is derived from an EMBL/GenBank/DDBJ whole genome shotgun (WGS) entry which is preliminary data.</text>
</comment>
<feature type="transmembrane region" description="Helical" evidence="1">
    <location>
        <begin position="21"/>
        <end position="45"/>
    </location>
</feature>
<keyword evidence="1" id="KW-0472">Membrane</keyword>
<accession>A0ABN2RBL8</accession>
<gene>
    <name evidence="2" type="ORF">GCM10009838_25260</name>
</gene>
<organism evidence="2 3">
    <name type="scientific">Catenulispora subtropica</name>
    <dbReference type="NCBI Taxonomy" id="450798"/>
    <lineage>
        <taxon>Bacteria</taxon>
        <taxon>Bacillati</taxon>
        <taxon>Actinomycetota</taxon>
        <taxon>Actinomycetes</taxon>
        <taxon>Catenulisporales</taxon>
        <taxon>Catenulisporaceae</taxon>
        <taxon>Catenulispora</taxon>
    </lineage>
</organism>
<keyword evidence="1" id="KW-0812">Transmembrane</keyword>
<sequence>MSESEFYYAARIPADIDRPDALVMGLSFRQVGIVAGTAAGCWLVYTAVHNVAPHLPVLAVLAPLAIVLTVAAGIAVGARDGISADRFLLAAARHARRPRRLVDTPEDEGVPPMPSFLPQRWRNAQGSDPSPLMLPVTGVNEQAVVDLRDAGAAGVAACSTVNFALRSAGEQNHLVAGFGRFLNSLSGPTQILIRTRRVDLAPMVAALEADAAGLAHPALEAAARDHAAFLAEISDGRRLLSRQVLLTVRELAAGKHGADAGPRITRRLAEAASALSGAGVVVAAYTPTGAADLLSEACAATAA</sequence>
<evidence type="ECO:0000313" key="3">
    <source>
        <dbReference type="Proteomes" id="UP001499854"/>
    </source>
</evidence>
<dbReference type="Proteomes" id="UP001499854">
    <property type="component" value="Unassembled WGS sequence"/>
</dbReference>
<keyword evidence="3" id="KW-1185">Reference proteome</keyword>
<dbReference type="EMBL" id="BAAAQM010000011">
    <property type="protein sequence ID" value="GAA1966451.1"/>
    <property type="molecule type" value="Genomic_DNA"/>
</dbReference>
<protein>
    <recommendedName>
        <fullName evidence="4">PrgI family protein</fullName>
    </recommendedName>
</protein>
<keyword evidence="1" id="KW-1133">Transmembrane helix</keyword>
<evidence type="ECO:0008006" key="4">
    <source>
        <dbReference type="Google" id="ProtNLM"/>
    </source>
</evidence>